<dbReference type="RefSeq" id="WP_067185834.1">
    <property type="nucleotide sequence ID" value="NZ_CP012199.1"/>
</dbReference>
<dbReference type="EC" id="1.3.99.4" evidence="6"/>
<evidence type="ECO:0000313" key="7">
    <source>
        <dbReference type="Proteomes" id="UP000058599"/>
    </source>
</evidence>
<dbReference type="KEGG" id="sgi:SGRAN_3515"/>
<sequence>MREGDHHCDFLVLGGGAAGLTGALAARLAGLDVLLAEKEAWLGGATALSGGTVWLPASHVLERAGVADSCEDGLRYLEALIGPGRDEVDRERMKIFVRESPAFARFLDDQGLALRHARGWSDYYAELPGGREAGRTLYCDALDLRALGEAEEWLAPGALFSTAHSVEVSTMALGIRSLAAARAALRVAARSAKARLTGARPATRGKALIGRLLLAARRSGVAVWRGTPLVELIVEEGRVAGAVLDRDGKRVRVIARRGVLLATGGFARHAGLRQIHQAPVGVDATMAPAGDMGDGIRAAAGAGAEMAMMDQAWWVPGTKTPAGPMVHVWDRCFPHSLVVDVAGERYMDEAGPYMEVGQRMIARHAALGTDHSWLILESRHRSRYAFGMAPPMVTPPGWIESGYLIRAGSVDELAERTGLPLQRLRDTLDRFNAGARAGRDDDHGRGSKAISRYYGDRRVRPNPNLGPVEQPPFYAVRLYPGDVGTAGGVRTDLHGRALDPALRPIAGLYAAGNNASGIFGPCYPGAGASIAPGMLFGRRAALHAAQGGAE</sequence>
<evidence type="ECO:0000259" key="5">
    <source>
        <dbReference type="Pfam" id="PF00890"/>
    </source>
</evidence>
<dbReference type="EMBL" id="CP012199">
    <property type="protein sequence ID" value="AMG75857.1"/>
    <property type="molecule type" value="Genomic_DNA"/>
</dbReference>
<protein>
    <submittedName>
        <fullName evidence="6">3-ketosteroid-delta-1-dehydrogenase</fullName>
        <ecNumber evidence="6">1.3.99.4</ecNumber>
    </submittedName>
</protein>
<dbReference type="AlphaFoldDB" id="A0AA86GTA2"/>
<keyword evidence="2" id="KW-0285">Flavoprotein</keyword>
<keyword evidence="3" id="KW-0274">FAD</keyword>
<evidence type="ECO:0000256" key="1">
    <source>
        <dbReference type="ARBA" id="ARBA00001974"/>
    </source>
</evidence>
<evidence type="ECO:0000256" key="2">
    <source>
        <dbReference type="ARBA" id="ARBA00022630"/>
    </source>
</evidence>
<gene>
    <name evidence="6" type="primary">kstD</name>
    <name evidence="6" type="ORF">SGRAN_3515</name>
</gene>
<dbReference type="GO" id="GO:0008202">
    <property type="term" value="P:steroid metabolic process"/>
    <property type="evidence" value="ECO:0007669"/>
    <property type="project" value="UniProtKB-ARBA"/>
</dbReference>
<keyword evidence="7" id="KW-1185">Reference proteome</keyword>
<keyword evidence="4 6" id="KW-0560">Oxidoreductase</keyword>
<reference evidence="6 7" key="1">
    <citation type="journal article" date="2016" name="BMC Genomics">
        <title>Genomic analysis of the nitrate-respiring Sphingopyxis granuli (formerly Sphingomonas macrogoltabida) strain TFA.</title>
        <authorList>
            <person name="Garcia-Romero I."/>
            <person name="Perez-Pulido A.J."/>
            <person name="Gonzalez-Flores Y.E."/>
            <person name="Reyes-Ramirez F."/>
            <person name="Santero E."/>
            <person name="Floriano B."/>
        </authorList>
    </citation>
    <scope>NUCLEOTIDE SEQUENCE [LARGE SCALE GENOMIC DNA]</scope>
    <source>
        <strain evidence="6 7">TFA</strain>
    </source>
</reference>
<comment type="cofactor">
    <cofactor evidence="1">
        <name>FAD</name>
        <dbReference type="ChEBI" id="CHEBI:57692"/>
    </cofactor>
</comment>
<dbReference type="GO" id="GO:0047571">
    <property type="term" value="F:3-oxosteroid 1-dehydrogenase activity"/>
    <property type="evidence" value="ECO:0007669"/>
    <property type="project" value="UniProtKB-EC"/>
</dbReference>
<proteinExistence type="predicted"/>
<accession>A0AA86GTA2</accession>
<evidence type="ECO:0000256" key="4">
    <source>
        <dbReference type="ARBA" id="ARBA00023002"/>
    </source>
</evidence>
<evidence type="ECO:0000256" key="3">
    <source>
        <dbReference type="ARBA" id="ARBA00022827"/>
    </source>
</evidence>
<dbReference type="InterPro" id="IPR050315">
    <property type="entry name" value="FAD-oxidoreductase_2"/>
</dbReference>
<name>A0AA86GTA2_9SPHN</name>
<dbReference type="Gene3D" id="3.90.700.10">
    <property type="entry name" value="Succinate dehydrogenase/fumarate reductase flavoprotein, catalytic domain"/>
    <property type="match status" value="1"/>
</dbReference>
<dbReference type="SUPFAM" id="SSF51905">
    <property type="entry name" value="FAD/NAD(P)-binding domain"/>
    <property type="match status" value="1"/>
</dbReference>
<dbReference type="PANTHER" id="PTHR43400:SF10">
    <property type="entry name" value="3-OXOSTEROID 1-DEHYDROGENASE"/>
    <property type="match status" value="1"/>
</dbReference>
<dbReference type="PANTHER" id="PTHR43400">
    <property type="entry name" value="FUMARATE REDUCTASE"/>
    <property type="match status" value="1"/>
</dbReference>
<dbReference type="InterPro" id="IPR027477">
    <property type="entry name" value="Succ_DH/fumarate_Rdtase_cat_sf"/>
</dbReference>
<organism evidence="6 7">
    <name type="scientific">Sphingopyxis granuli</name>
    <dbReference type="NCBI Taxonomy" id="267128"/>
    <lineage>
        <taxon>Bacteria</taxon>
        <taxon>Pseudomonadati</taxon>
        <taxon>Pseudomonadota</taxon>
        <taxon>Alphaproteobacteria</taxon>
        <taxon>Sphingomonadales</taxon>
        <taxon>Sphingomonadaceae</taxon>
        <taxon>Sphingopyxis</taxon>
    </lineage>
</organism>
<dbReference type="InterPro" id="IPR036188">
    <property type="entry name" value="FAD/NAD-bd_sf"/>
</dbReference>
<dbReference type="Gene3D" id="3.50.50.60">
    <property type="entry name" value="FAD/NAD(P)-binding domain"/>
    <property type="match status" value="2"/>
</dbReference>
<dbReference type="Proteomes" id="UP000058599">
    <property type="component" value="Chromosome"/>
</dbReference>
<evidence type="ECO:0000313" key="6">
    <source>
        <dbReference type="EMBL" id="AMG75857.1"/>
    </source>
</evidence>
<feature type="domain" description="FAD-dependent oxidoreductase 2 FAD-binding" evidence="5">
    <location>
        <begin position="9"/>
        <end position="530"/>
    </location>
</feature>
<dbReference type="Pfam" id="PF00890">
    <property type="entry name" value="FAD_binding_2"/>
    <property type="match status" value="1"/>
</dbReference>
<dbReference type="SUPFAM" id="SSF56425">
    <property type="entry name" value="Succinate dehydrogenase/fumarate reductase flavoprotein, catalytic domain"/>
    <property type="match status" value="1"/>
</dbReference>
<dbReference type="InterPro" id="IPR003953">
    <property type="entry name" value="FAD-dep_OxRdtase_2_FAD-bd"/>
</dbReference>